<keyword evidence="3" id="KW-1185">Reference proteome</keyword>
<dbReference type="EMBL" id="LIRB01000096">
    <property type="protein sequence ID" value="KWX80675.1"/>
    <property type="molecule type" value="Genomic_DNA"/>
</dbReference>
<name>A0A132UB54_9BACL</name>
<gene>
    <name evidence="2" type="ORF">AMQ84_02985</name>
</gene>
<dbReference type="Proteomes" id="UP000070475">
    <property type="component" value="Unassembled WGS sequence"/>
</dbReference>
<evidence type="ECO:0000313" key="3">
    <source>
        <dbReference type="Proteomes" id="UP000070475"/>
    </source>
</evidence>
<feature type="region of interest" description="Disordered" evidence="1">
    <location>
        <begin position="1"/>
        <end position="45"/>
    </location>
</feature>
<organism evidence="2 3">
    <name type="scientific">Paenibacillus riograndensis</name>
    <dbReference type="NCBI Taxonomy" id="483937"/>
    <lineage>
        <taxon>Bacteria</taxon>
        <taxon>Bacillati</taxon>
        <taxon>Bacillota</taxon>
        <taxon>Bacilli</taxon>
        <taxon>Bacillales</taxon>
        <taxon>Paenibacillaceae</taxon>
        <taxon>Paenibacillus</taxon>
        <taxon>Paenibacillus sonchi group</taxon>
    </lineage>
</organism>
<comment type="caution">
    <text evidence="2">The sequence shown here is derived from an EMBL/GenBank/DDBJ whole genome shotgun (WGS) entry which is preliminary data.</text>
</comment>
<protein>
    <submittedName>
        <fullName evidence="2">Uncharacterized protein</fullName>
    </submittedName>
</protein>
<feature type="compositionally biased region" description="Low complexity" evidence="1">
    <location>
        <begin position="1"/>
        <end position="32"/>
    </location>
</feature>
<proteinExistence type="predicted"/>
<evidence type="ECO:0000256" key="1">
    <source>
        <dbReference type="SAM" id="MobiDB-lite"/>
    </source>
</evidence>
<evidence type="ECO:0000313" key="2">
    <source>
        <dbReference type="EMBL" id="KWX80675.1"/>
    </source>
</evidence>
<sequence>MAALRGRPGLADGRGARAGRGSRTAGARGRPGLADGRGSRTAGARGVSASLPLIQSILFIIANIG</sequence>
<accession>A0A132UB54</accession>
<reference evidence="2 3" key="1">
    <citation type="submission" date="2015-08" db="EMBL/GenBank/DDBJ databases">
        <title>Genomes of Paenibacillus riograndensis.</title>
        <authorList>
            <person name="Sant'Anna F.H."/>
            <person name="Souza R."/>
            <person name="Ambrosini A."/>
            <person name="Bach E."/>
            <person name="Fernandes G."/>
            <person name="Balsanelli E."/>
            <person name="Baura V.A."/>
            <person name="Pedrosa F.O."/>
            <person name="Souza E.M."/>
            <person name="Passaglia L."/>
        </authorList>
    </citation>
    <scope>NUCLEOTIDE SEQUENCE [LARGE SCALE GENOMIC DNA]</scope>
    <source>
        <strain evidence="2 3">CAS34</strain>
    </source>
</reference>
<dbReference type="AlphaFoldDB" id="A0A132UB54"/>
<dbReference type="PATRIC" id="fig|483937.3.peg.5530"/>